<evidence type="ECO:0000256" key="6">
    <source>
        <dbReference type="ARBA" id="ARBA00047913"/>
    </source>
</evidence>
<comment type="caution">
    <text evidence="8">The sequence shown here is derived from an EMBL/GenBank/DDBJ whole genome shotgun (WGS) entry which is preliminary data.</text>
</comment>
<evidence type="ECO:0000256" key="4">
    <source>
        <dbReference type="ARBA" id="ARBA00022917"/>
    </source>
</evidence>
<comment type="catalytic activity">
    <reaction evidence="5">
        <text>L-aspartyl-tRNA(Asn) + L-glutamine + ATP + H2O = L-asparaginyl-tRNA(Asn) + L-glutamate + ADP + phosphate + 2 H(+)</text>
        <dbReference type="Rhea" id="RHEA:14513"/>
        <dbReference type="Rhea" id="RHEA-COMP:9674"/>
        <dbReference type="Rhea" id="RHEA-COMP:9677"/>
        <dbReference type="ChEBI" id="CHEBI:15377"/>
        <dbReference type="ChEBI" id="CHEBI:15378"/>
        <dbReference type="ChEBI" id="CHEBI:29985"/>
        <dbReference type="ChEBI" id="CHEBI:30616"/>
        <dbReference type="ChEBI" id="CHEBI:43474"/>
        <dbReference type="ChEBI" id="CHEBI:58359"/>
        <dbReference type="ChEBI" id="CHEBI:78515"/>
        <dbReference type="ChEBI" id="CHEBI:78516"/>
        <dbReference type="ChEBI" id="CHEBI:456216"/>
    </reaction>
</comment>
<dbReference type="SUPFAM" id="SSF89095">
    <property type="entry name" value="GatB/YqeY motif"/>
    <property type="match status" value="1"/>
</dbReference>
<dbReference type="Gene3D" id="1.10.10.410">
    <property type="match status" value="1"/>
</dbReference>
<dbReference type="Pfam" id="PF02637">
    <property type="entry name" value="GatB_Yqey"/>
    <property type="match status" value="1"/>
</dbReference>
<dbReference type="InterPro" id="IPR023168">
    <property type="entry name" value="GatB_Yqey_C_2"/>
</dbReference>
<dbReference type="EMBL" id="BARU01048026">
    <property type="protein sequence ID" value="GAH92690.1"/>
    <property type="molecule type" value="Genomic_DNA"/>
</dbReference>
<protein>
    <recommendedName>
        <fullName evidence="7">Asn/Gln amidotransferase domain-containing protein</fullName>
    </recommendedName>
</protein>
<organism evidence="8">
    <name type="scientific">marine sediment metagenome</name>
    <dbReference type="NCBI Taxonomy" id="412755"/>
    <lineage>
        <taxon>unclassified sequences</taxon>
        <taxon>metagenomes</taxon>
        <taxon>ecological metagenomes</taxon>
    </lineage>
</organism>
<evidence type="ECO:0000256" key="5">
    <source>
        <dbReference type="ARBA" id="ARBA00047380"/>
    </source>
</evidence>
<dbReference type="InterPro" id="IPR017959">
    <property type="entry name" value="Asn/Gln-tRNA_amidoTrfase_suB/E"/>
</dbReference>
<keyword evidence="4" id="KW-0648">Protein biosynthesis</keyword>
<dbReference type="SMART" id="SM00845">
    <property type="entry name" value="GatB_Yqey"/>
    <property type="match status" value="1"/>
</dbReference>
<accession>X1KGD6</accession>
<proteinExistence type="predicted"/>
<dbReference type="FunFam" id="1.10.10.410:FF:000001">
    <property type="entry name" value="Aspartyl/glutamyl-tRNA(Asn/Gln) amidotransferase subunit B"/>
    <property type="match status" value="1"/>
</dbReference>
<dbReference type="AlphaFoldDB" id="X1KGD6"/>
<name>X1KGD6_9ZZZZ</name>
<feature type="domain" description="Asn/Gln amidotransferase" evidence="7">
    <location>
        <begin position="1"/>
        <end position="82"/>
    </location>
</feature>
<reference evidence="8" key="1">
    <citation type="journal article" date="2014" name="Front. Microbiol.">
        <title>High frequency of phylogenetically diverse reductive dehalogenase-homologous genes in deep subseafloor sedimentary metagenomes.</title>
        <authorList>
            <person name="Kawai M."/>
            <person name="Futagami T."/>
            <person name="Toyoda A."/>
            <person name="Takaki Y."/>
            <person name="Nishi S."/>
            <person name="Hori S."/>
            <person name="Arai W."/>
            <person name="Tsubouchi T."/>
            <person name="Morono Y."/>
            <person name="Uchiyama I."/>
            <person name="Ito T."/>
            <person name="Fujiyama A."/>
            <person name="Inagaki F."/>
            <person name="Takami H."/>
        </authorList>
    </citation>
    <scope>NUCLEOTIDE SEQUENCE</scope>
    <source>
        <strain evidence="8">Expedition CK06-06</strain>
    </source>
</reference>
<gene>
    <name evidence="8" type="ORF">S03H2_71629</name>
</gene>
<dbReference type="GO" id="GO:0005524">
    <property type="term" value="F:ATP binding"/>
    <property type="evidence" value="ECO:0007669"/>
    <property type="project" value="UniProtKB-KW"/>
</dbReference>
<sequence length="85" mass="9436">RLRGSSGRNAEKIIEEKKLVQITDELKLTTIVEEVVKENQGAVDDFKKGKKEALSFLVGQVMKKTKGKASPQVVNKLLKERVGSL</sequence>
<evidence type="ECO:0000259" key="7">
    <source>
        <dbReference type="SMART" id="SM00845"/>
    </source>
</evidence>
<keyword evidence="3" id="KW-0067">ATP-binding</keyword>
<dbReference type="InterPro" id="IPR003789">
    <property type="entry name" value="Asn/Gln_tRNA_amidoTrase-B-like"/>
</dbReference>
<feature type="non-terminal residue" evidence="8">
    <location>
        <position position="1"/>
    </location>
</feature>
<dbReference type="GO" id="GO:0016884">
    <property type="term" value="F:carbon-nitrogen ligase activity, with glutamine as amido-N-donor"/>
    <property type="evidence" value="ECO:0007669"/>
    <property type="project" value="InterPro"/>
</dbReference>
<keyword evidence="2" id="KW-0547">Nucleotide-binding</keyword>
<evidence type="ECO:0000256" key="3">
    <source>
        <dbReference type="ARBA" id="ARBA00022840"/>
    </source>
</evidence>
<keyword evidence="1" id="KW-0436">Ligase</keyword>
<evidence type="ECO:0000256" key="1">
    <source>
        <dbReference type="ARBA" id="ARBA00022598"/>
    </source>
</evidence>
<dbReference type="GO" id="GO:0006412">
    <property type="term" value="P:translation"/>
    <property type="evidence" value="ECO:0007669"/>
    <property type="project" value="UniProtKB-KW"/>
</dbReference>
<evidence type="ECO:0000313" key="8">
    <source>
        <dbReference type="EMBL" id="GAH92690.1"/>
    </source>
</evidence>
<dbReference type="PANTHER" id="PTHR11659">
    <property type="entry name" value="GLUTAMYL-TRNA GLN AMIDOTRANSFERASE SUBUNIT B MITOCHONDRIAL AND PROKARYOTIC PET112-RELATED"/>
    <property type="match status" value="1"/>
</dbReference>
<dbReference type="InterPro" id="IPR018027">
    <property type="entry name" value="Asn/Gln_amidotransferase"/>
</dbReference>
<evidence type="ECO:0000256" key="2">
    <source>
        <dbReference type="ARBA" id="ARBA00022741"/>
    </source>
</evidence>
<comment type="catalytic activity">
    <reaction evidence="6">
        <text>L-glutamyl-tRNA(Gln) + L-glutamine + ATP + H2O = L-glutaminyl-tRNA(Gln) + L-glutamate + ADP + phosphate + H(+)</text>
        <dbReference type="Rhea" id="RHEA:17521"/>
        <dbReference type="Rhea" id="RHEA-COMP:9681"/>
        <dbReference type="Rhea" id="RHEA-COMP:9684"/>
        <dbReference type="ChEBI" id="CHEBI:15377"/>
        <dbReference type="ChEBI" id="CHEBI:15378"/>
        <dbReference type="ChEBI" id="CHEBI:29985"/>
        <dbReference type="ChEBI" id="CHEBI:30616"/>
        <dbReference type="ChEBI" id="CHEBI:43474"/>
        <dbReference type="ChEBI" id="CHEBI:58359"/>
        <dbReference type="ChEBI" id="CHEBI:78520"/>
        <dbReference type="ChEBI" id="CHEBI:78521"/>
        <dbReference type="ChEBI" id="CHEBI:456216"/>
    </reaction>
</comment>